<evidence type="ECO:0000256" key="5">
    <source>
        <dbReference type="ARBA" id="ARBA00022989"/>
    </source>
</evidence>
<feature type="compositionally biased region" description="Polar residues" evidence="7">
    <location>
        <begin position="78"/>
        <end position="91"/>
    </location>
</feature>
<evidence type="ECO:0000256" key="3">
    <source>
        <dbReference type="ARBA" id="ARBA00022692"/>
    </source>
</evidence>
<keyword evidence="5 8" id="KW-1133">Transmembrane helix</keyword>
<feature type="transmembrane region" description="Helical" evidence="8">
    <location>
        <begin position="38"/>
        <end position="62"/>
    </location>
</feature>
<feature type="region of interest" description="Disordered" evidence="7">
    <location>
        <begin position="72"/>
        <end position="91"/>
    </location>
</feature>
<evidence type="ECO:0000256" key="2">
    <source>
        <dbReference type="ARBA" id="ARBA00022448"/>
    </source>
</evidence>
<reference evidence="10" key="1">
    <citation type="submission" date="2018-02" db="EMBL/GenBank/DDBJ databases">
        <title>Rhizophora mucronata_Transcriptome.</title>
        <authorList>
            <person name="Meera S.P."/>
            <person name="Sreeshan A."/>
            <person name="Augustine A."/>
        </authorList>
    </citation>
    <scope>NUCLEOTIDE SEQUENCE</scope>
    <source>
        <tissue evidence="10">Leaf</tissue>
    </source>
</reference>
<comment type="subcellular location">
    <subcellularLocation>
        <location evidence="1">Membrane</location>
    </subcellularLocation>
</comment>
<keyword evidence="4" id="KW-0249">Electron transport</keyword>
<organism evidence="10">
    <name type="scientific">Rhizophora mucronata</name>
    <name type="common">Asiatic mangrove</name>
    <dbReference type="NCBI Taxonomy" id="61149"/>
    <lineage>
        <taxon>Eukaryota</taxon>
        <taxon>Viridiplantae</taxon>
        <taxon>Streptophyta</taxon>
        <taxon>Embryophyta</taxon>
        <taxon>Tracheophyta</taxon>
        <taxon>Spermatophyta</taxon>
        <taxon>Magnoliopsida</taxon>
        <taxon>eudicotyledons</taxon>
        <taxon>Gunneridae</taxon>
        <taxon>Pentapetalae</taxon>
        <taxon>rosids</taxon>
        <taxon>fabids</taxon>
        <taxon>Malpighiales</taxon>
        <taxon>Rhizophoraceae</taxon>
        <taxon>Rhizophora</taxon>
    </lineage>
</organism>
<keyword evidence="3 8" id="KW-0812">Transmembrane</keyword>
<proteinExistence type="predicted"/>
<dbReference type="PANTHER" id="PTHR23130:SF199">
    <property type="entry name" value="CYTOCHROME B561 AND DOMON DOMAIN-CONTAINING PROTEIN"/>
    <property type="match status" value="1"/>
</dbReference>
<dbReference type="GO" id="GO:0016020">
    <property type="term" value="C:membrane"/>
    <property type="evidence" value="ECO:0007669"/>
    <property type="project" value="UniProtKB-SubCell"/>
</dbReference>
<evidence type="ECO:0000313" key="10">
    <source>
        <dbReference type="EMBL" id="MBX70105.1"/>
    </source>
</evidence>
<evidence type="ECO:0000256" key="4">
    <source>
        <dbReference type="ARBA" id="ARBA00022982"/>
    </source>
</evidence>
<evidence type="ECO:0000259" key="9">
    <source>
        <dbReference type="PROSITE" id="PS50939"/>
    </source>
</evidence>
<dbReference type="InterPro" id="IPR006593">
    <property type="entry name" value="Cyt_b561/ferric_Rdtase_TM"/>
</dbReference>
<protein>
    <submittedName>
        <fullName evidence="10">Uncharacterized protein MANES_12G083500</fullName>
    </submittedName>
</protein>
<keyword evidence="2" id="KW-0813">Transport</keyword>
<dbReference type="EMBL" id="GGEC01089621">
    <property type="protein sequence ID" value="MBX70105.1"/>
    <property type="molecule type" value="Transcribed_RNA"/>
</dbReference>
<dbReference type="Gene3D" id="1.20.120.1770">
    <property type="match status" value="1"/>
</dbReference>
<sequence length="91" mass="10319">MYWNFYHWTVGYVTVILSVINIYEGFDVLNGQKNWKGAYTGIIIFLGATAVLLEAFTWFIVLRRKRAVSSDKDVNGENGVNGSDNKSHQTV</sequence>
<evidence type="ECO:0000256" key="1">
    <source>
        <dbReference type="ARBA" id="ARBA00004370"/>
    </source>
</evidence>
<dbReference type="AlphaFoldDB" id="A0A2P2QT31"/>
<accession>A0A2P2QT31</accession>
<evidence type="ECO:0000256" key="8">
    <source>
        <dbReference type="SAM" id="Phobius"/>
    </source>
</evidence>
<evidence type="ECO:0000256" key="6">
    <source>
        <dbReference type="ARBA" id="ARBA00023136"/>
    </source>
</evidence>
<dbReference type="PROSITE" id="PS50939">
    <property type="entry name" value="CYTOCHROME_B561"/>
    <property type="match status" value="1"/>
</dbReference>
<dbReference type="PANTHER" id="PTHR23130">
    <property type="entry name" value="CYTOCHROME B561 AND DOMON DOMAIN-CONTAINING PROTEIN"/>
    <property type="match status" value="1"/>
</dbReference>
<feature type="transmembrane region" description="Helical" evidence="8">
    <location>
        <begin position="5"/>
        <end position="26"/>
    </location>
</feature>
<name>A0A2P2QT31_RHIMU</name>
<keyword evidence="6 8" id="KW-0472">Membrane</keyword>
<evidence type="ECO:0000256" key="7">
    <source>
        <dbReference type="SAM" id="MobiDB-lite"/>
    </source>
</evidence>
<feature type="domain" description="Cytochrome b561" evidence="9">
    <location>
        <begin position="1"/>
        <end position="62"/>
    </location>
</feature>